<dbReference type="AlphaFoldDB" id="A0A074Z0W4"/>
<dbReference type="RefSeq" id="XP_009175645.1">
    <property type="nucleotide sequence ID" value="XM_009177381.1"/>
</dbReference>
<dbReference type="EMBL" id="KL597039">
    <property type="protein sequence ID" value="KER20603.1"/>
    <property type="molecule type" value="Genomic_DNA"/>
</dbReference>
<sequence length="98" mass="10926">MALRPRQCGSMEGIALPGIRATSGQPLIVALRIRSSKVAENSSTADDRFRRCWGSSGRRSPRIFVNAMFYSKPNCTKLAKCTHSQTNLFLQKIQLEPN</sequence>
<dbReference type="Proteomes" id="UP000054324">
    <property type="component" value="Unassembled WGS sequence"/>
</dbReference>
<gene>
    <name evidence="1" type="ORF">T265_10883</name>
</gene>
<dbReference type="OrthoDB" id="6159439at2759"/>
<dbReference type="GeneID" id="20325051"/>
<protein>
    <submittedName>
        <fullName evidence="1">Uncharacterized protein</fullName>
    </submittedName>
</protein>
<keyword evidence="2" id="KW-1185">Reference proteome</keyword>
<name>A0A074Z0W4_OPIVI</name>
<proteinExistence type="predicted"/>
<dbReference type="CTD" id="20325051"/>
<evidence type="ECO:0000313" key="1">
    <source>
        <dbReference type="EMBL" id="KER20603.1"/>
    </source>
</evidence>
<accession>A0A074Z0W4</accession>
<organism evidence="1 2">
    <name type="scientific">Opisthorchis viverrini</name>
    <name type="common">Southeast Asian liver fluke</name>
    <dbReference type="NCBI Taxonomy" id="6198"/>
    <lineage>
        <taxon>Eukaryota</taxon>
        <taxon>Metazoa</taxon>
        <taxon>Spiralia</taxon>
        <taxon>Lophotrochozoa</taxon>
        <taxon>Platyhelminthes</taxon>
        <taxon>Trematoda</taxon>
        <taxon>Digenea</taxon>
        <taxon>Opisthorchiida</taxon>
        <taxon>Opisthorchiata</taxon>
        <taxon>Opisthorchiidae</taxon>
        <taxon>Opisthorchis</taxon>
    </lineage>
</organism>
<evidence type="ECO:0000313" key="2">
    <source>
        <dbReference type="Proteomes" id="UP000054324"/>
    </source>
</evidence>
<reference evidence="1 2" key="1">
    <citation type="submission" date="2013-11" db="EMBL/GenBank/DDBJ databases">
        <title>Opisthorchis viverrini - life in the bile duct.</title>
        <authorList>
            <person name="Young N.D."/>
            <person name="Nagarajan N."/>
            <person name="Lin S.J."/>
            <person name="Korhonen P.K."/>
            <person name="Jex A.R."/>
            <person name="Hall R.S."/>
            <person name="Safavi-Hemami H."/>
            <person name="Kaewkong W."/>
            <person name="Bertrand D."/>
            <person name="Gao S."/>
            <person name="Seet Q."/>
            <person name="Wongkham S."/>
            <person name="Teh B.T."/>
            <person name="Wongkham C."/>
            <person name="Intapan P.M."/>
            <person name="Maleewong W."/>
            <person name="Yang X."/>
            <person name="Hu M."/>
            <person name="Wang Z."/>
            <person name="Hofmann A."/>
            <person name="Sternberg P.W."/>
            <person name="Tan P."/>
            <person name="Wang J."/>
            <person name="Gasser R.B."/>
        </authorList>
    </citation>
    <scope>NUCLEOTIDE SEQUENCE [LARGE SCALE GENOMIC DNA]</scope>
</reference>
<dbReference type="KEGG" id="ovi:T265_10883"/>